<dbReference type="EMBL" id="AP018042">
    <property type="protein sequence ID" value="BAX81913.1"/>
    <property type="molecule type" value="Genomic_DNA"/>
</dbReference>
<dbReference type="Proteomes" id="UP000218267">
    <property type="component" value="Chromosome"/>
</dbReference>
<keyword evidence="3" id="KW-0274">FAD</keyword>
<gene>
    <name evidence="6" type="ORF">ALGA_3621</name>
</gene>
<keyword evidence="2" id="KW-0285">Flavoprotein</keyword>
<evidence type="ECO:0000259" key="5">
    <source>
        <dbReference type="Pfam" id="PF07992"/>
    </source>
</evidence>
<dbReference type="RefSeq" id="WP_096431767.1">
    <property type="nucleotide sequence ID" value="NZ_AP018042.1"/>
</dbReference>
<protein>
    <submittedName>
        <fullName evidence="6">Sulfide:quinone reductase</fullName>
    </submittedName>
</protein>
<evidence type="ECO:0000313" key="6">
    <source>
        <dbReference type="EMBL" id="BAX81913.1"/>
    </source>
</evidence>
<evidence type="ECO:0000313" key="7">
    <source>
        <dbReference type="Proteomes" id="UP000218267"/>
    </source>
</evidence>
<reference evidence="6 7" key="1">
    <citation type="journal article" date="2018" name="Mar. Genomics">
        <title>Complete genome sequence of Marinifilaceae bacterium strain SPP2, isolated from the Antarctic marine sediment.</title>
        <authorList>
            <person name="Watanabe M."/>
            <person name="Kojima H."/>
            <person name="Fukui M."/>
        </authorList>
    </citation>
    <scope>NUCLEOTIDE SEQUENCE [LARGE SCALE GENOMIC DNA]</scope>
    <source>
        <strain evidence="6 7">SPP2</strain>
    </source>
</reference>
<evidence type="ECO:0000256" key="2">
    <source>
        <dbReference type="ARBA" id="ARBA00022630"/>
    </source>
</evidence>
<dbReference type="Gene3D" id="3.50.50.100">
    <property type="match status" value="1"/>
</dbReference>
<feature type="domain" description="FAD/NAD(P)-binding" evidence="5">
    <location>
        <begin position="3"/>
        <end position="173"/>
    </location>
</feature>
<dbReference type="PANTHER" id="PTHR42913:SF6">
    <property type="entry name" value="SULFIDE-QUINONE REDUCTASE"/>
    <property type="match status" value="1"/>
</dbReference>
<evidence type="ECO:0000256" key="1">
    <source>
        <dbReference type="ARBA" id="ARBA00001974"/>
    </source>
</evidence>
<dbReference type="KEGG" id="mbas:ALGA_3621"/>
<comment type="cofactor">
    <cofactor evidence="1">
        <name>FAD</name>
        <dbReference type="ChEBI" id="CHEBI:57692"/>
    </cofactor>
</comment>
<evidence type="ECO:0000256" key="4">
    <source>
        <dbReference type="ARBA" id="ARBA00023002"/>
    </source>
</evidence>
<keyword evidence="7" id="KW-1185">Reference proteome</keyword>
<dbReference type="InterPro" id="IPR036188">
    <property type="entry name" value="FAD/NAD-bd_sf"/>
</dbReference>
<accession>A0A1Y1CPI5</accession>
<keyword evidence="4" id="KW-0560">Oxidoreductase</keyword>
<proteinExistence type="predicted"/>
<dbReference type="SUPFAM" id="SSF51905">
    <property type="entry name" value="FAD/NAD(P)-binding domain"/>
    <property type="match status" value="1"/>
</dbReference>
<reference evidence="7" key="2">
    <citation type="journal article" date="2020" name="Antonie Van Leeuwenhoek">
        <title>Labilibaculum antarcticum sp. nov., a novel facultative anaerobic, psychrotorelant bacterium isolated from marine sediment of Antarctica.</title>
        <authorList>
            <person name="Watanabe M."/>
            <person name="Kojima H."/>
            <person name="Fukui M."/>
        </authorList>
    </citation>
    <scope>NUCLEOTIDE SEQUENCE [LARGE SCALE GENOMIC DNA]</scope>
    <source>
        <strain evidence="7">SPP2</strain>
    </source>
</reference>
<dbReference type="InterPro" id="IPR051169">
    <property type="entry name" value="NADH-Q_oxidoreductase"/>
</dbReference>
<dbReference type="PANTHER" id="PTHR42913">
    <property type="entry name" value="APOPTOSIS-INDUCING FACTOR 1"/>
    <property type="match status" value="1"/>
</dbReference>
<dbReference type="AlphaFoldDB" id="A0A1Y1CPI5"/>
<dbReference type="OrthoDB" id="9781621at2"/>
<name>A0A1Y1CPI5_9BACT</name>
<dbReference type="GO" id="GO:0019646">
    <property type="term" value="P:aerobic electron transport chain"/>
    <property type="evidence" value="ECO:0007669"/>
    <property type="project" value="TreeGrafter"/>
</dbReference>
<dbReference type="GO" id="GO:0003955">
    <property type="term" value="F:NAD(P)H dehydrogenase (quinone) activity"/>
    <property type="evidence" value="ECO:0007669"/>
    <property type="project" value="TreeGrafter"/>
</dbReference>
<dbReference type="InterPro" id="IPR023753">
    <property type="entry name" value="FAD/NAD-binding_dom"/>
</dbReference>
<dbReference type="Pfam" id="PF07992">
    <property type="entry name" value="Pyr_redox_2"/>
    <property type="match status" value="1"/>
</dbReference>
<evidence type="ECO:0000256" key="3">
    <source>
        <dbReference type="ARBA" id="ARBA00022827"/>
    </source>
</evidence>
<sequence length="485" mass="53971">MAKIVVLGAGISGHTAAAFIKKKLGKKHEVVVVSPGSYYQWIPSNIWVGVGRMSVDQVRFKLKKVYDKWKIDFKQAKAVSIHPEGNEVINRGFVTIEYTDPEKIGETEQVDYDYLVNATGPKLNFEGTPGLGPGKNTESVCSCDHAIHAWEKLQSCIKKMEAGEKQTFLVGTGHSMATCQGAAFEYILNVAYEIRKRKLEHLAELIWITNEYELGDFGMGGAFIKRGGYITSTKVFAESFLIENGIRWIKRAGVFEIEPGKANYETLDGEKNSVEFDFSMLIPGFSGVGLKAFDKNNEDITSTIFAPNGFTKVDADYTPKDFEEWKAADWPETYRNPTYRNIFAPGIAFAPPHSISKPMKSKNGTAIFPAPPRTGMPSGVSGKIVALNIVNLVKKGEHDLKHRASMAKMGAACVVSAGFGMTKGSAATMTVFPIVQDWDKYPEWGRSIKYTMGEPGLAGHWLKWTMHYMFLHKAKGYPFWWLLPE</sequence>
<organism evidence="6 7">
    <name type="scientific">Labilibaculum antarcticum</name>
    <dbReference type="NCBI Taxonomy" id="1717717"/>
    <lineage>
        <taxon>Bacteria</taxon>
        <taxon>Pseudomonadati</taxon>
        <taxon>Bacteroidota</taxon>
        <taxon>Bacteroidia</taxon>
        <taxon>Marinilabiliales</taxon>
        <taxon>Marinifilaceae</taxon>
        <taxon>Labilibaculum</taxon>
    </lineage>
</organism>